<gene>
    <name evidence="3" type="ORF">JYU06_02320</name>
</gene>
<dbReference type="Gene3D" id="1.25.10.10">
    <property type="entry name" value="Leucine-rich Repeat Variant"/>
    <property type="match status" value="1"/>
</dbReference>
<dbReference type="InterPro" id="IPR018490">
    <property type="entry name" value="cNMP-bd_dom_sf"/>
</dbReference>
<reference evidence="3 4" key="1">
    <citation type="submission" date="2021-02" db="EMBL/GenBank/DDBJ databases">
        <title>Activity-based single-cell genomes from oceanic crustal fluid captures similar information to metagenomic and metatranscriptomic surveys with orders of magnitude less sampling.</title>
        <authorList>
            <person name="D'Angelo T.S."/>
            <person name="Orcutt B.N."/>
        </authorList>
    </citation>
    <scope>NUCLEOTIDE SEQUENCE [LARGE SCALE GENOMIC DNA]</scope>
    <source>
        <strain evidence="3">AH-315-G02</strain>
    </source>
</reference>
<dbReference type="Pfam" id="PF00027">
    <property type="entry name" value="cNMP_binding"/>
    <property type="match status" value="1"/>
</dbReference>
<dbReference type="Proteomes" id="UP000717534">
    <property type="component" value="Unassembled WGS sequence"/>
</dbReference>
<dbReference type="EMBL" id="JAFITO010000011">
    <property type="protein sequence ID" value="MBN4068344.1"/>
    <property type="molecule type" value="Genomic_DNA"/>
</dbReference>
<dbReference type="Pfam" id="PF07238">
    <property type="entry name" value="PilZ"/>
    <property type="match status" value="1"/>
</dbReference>
<feature type="domain" description="Cyclic nucleotide-binding" evidence="2">
    <location>
        <begin position="544"/>
        <end position="646"/>
    </location>
</feature>
<dbReference type="InterPro" id="IPR014710">
    <property type="entry name" value="RmlC-like_jellyroll"/>
</dbReference>
<evidence type="ECO:0000313" key="4">
    <source>
        <dbReference type="Proteomes" id="UP000717534"/>
    </source>
</evidence>
<dbReference type="Gene3D" id="2.60.120.10">
    <property type="entry name" value="Jelly Rolls"/>
    <property type="match status" value="1"/>
</dbReference>
<dbReference type="PROSITE" id="PS50042">
    <property type="entry name" value="CNMP_BINDING_3"/>
    <property type="match status" value="1"/>
</dbReference>
<organism evidence="3 4">
    <name type="scientific">Desulfotalea psychrophila</name>
    <dbReference type="NCBI Taxonomy" id="84980"/>
    <lineage>
        <taxon>Bacteria</taxon>
        <taxon>Pseudomonadati</taxon>
        <taxon>Thermodesulfobacteriota</taxon>
        <taxon>Desulfobulbia</taxon>
        <taxon>Desulfobulbales</taxon>
        <taxon>Desulfocapsaceae</taxon>
        <taxon>Desulfotalea</taxon>
    </lineage>
</organism>
<dbReference type="SUPFAM" id="SSF51206">
    <property type="entry name" value="cAMP-binding domain-like"/>
    <property type="match status" value="1"/>
</dbReference>
<dbReference type="InterPro" id="IPR011989">
    <property type="entry name" value="ARM-like"/>
</dbReference>
<feature type="region of interest" description="Disordered" evidence="1">
    <location>
        <begin position="1"/>
        <end position="20"/>
    </location>
</feature>
<name>A0ABS3AUC8_9BACT</name>
<sequence length="790" mass="89102">MEIDIDRQKEAQKTTKQLLEHEERQRAKRRMLKLVAMLNTGNHEALFNDELVGGLSALISTYYEDGDREWIATLFEKLGEYTCSEDSQVRERALMALSLCMAGLQQQKYYNSIKIITDILLRWLRIETTFLSVCGTVCRQLQEYGVRVLEEGLWGECEYLLEIFHQIQSGILEKNNAIKSIVSRSQEAMATVYLLEELTLVCLHGHGSRRQQAEKILIHLGRKATIHLLDTLLSSKEREDRLRLIGIVPATGYVAVAVFKDYLQKDLPWYGVRNIILMITAMDNEELIPLIMPCLENEDIRIQQQVIDCISEVAETNQGAYLLEALPIVDDELKPGLVGYIGQLGESGRTEAFLDLLSQRDSFSPAVNDKLLQSLAVQVRLSDSIRAVNLLEMILEERKGQICPKDDPVAKVVHQTLHILKPRLIKKDHAKKSQQQSPDTGIKSVSFAGDPARVNLTTRDSQRITEEVTTLLGRNRTTEASQLLYEKCIEAARGKQFELAELLRDRILEVDPNALAEAIKADEIIEEEQSSTISRSHISIWQDLYDSMTTEEFNALYYTLDNVEYASGTVIVEQGANNPMLYFVNSGNARLTYWRGNEEIFIKKIGPGEIIGAEPFFDVSLWTVSLSAFGKTDVQSLEREGFLKLLDTFPGLKPCLIDYCLKSEALPDLLESSGEDRRQHPRYPVKLIVKHTLLNESGKNSPKSFKGKIADISAGGLSFCIRISRKEHARLLLGRGIKTSLFEPGGKGIDCIGRIVAVRQQDSLSNDYSVHVQFNEPVLESLVKSIINSN</sequence>
<dbReference type="InterPro" id="IPR016024">
    <property type="entry name" value="ARM-type_fold"/>
</dbReference>
<proteinExistence type="predicted"/>
<dbReference type="SUPFAM" id="SSF48371">
    <property type="entry name" value="ARM repeat"/>
    <property type="match status" value="1"/>
</dbReference>
<protein>
    <submittedName>
        <fullName evidence="3">Cyclic nucleotide-binding domain-containing protein</fullName>
    </submittedName>
</protein>
<dbReference type="InterPro" id="IPR009875">
    <property type="entry name" value="PilZ_domain"/>
</dbReference>
<evidence type="ECO:0000259" key="2">
    <source>
        <dbReference type="PROSITE" id="PS50042"/>
    </source>
</evidence>
<keyword evidence="4" id="KW-1185">Reference proteome</keyword>
<evidence type="ECO:0000256" key="1">
    <source>
        <dbReference type="SAM" id="MobiDB-lite"/>
    </source>
</evidence>
<dbReference type="InterPro" id="IPR000595">
    <property type="entry name" value="cNMP-bd_dom"/>
</dbReference>
<comment type="caution">
    <text evidence="3">The sequence shown here is derived from an EMBL/GenBank/DDBJ whole genome shotgun (WGS) entry which is preliminary data.</text>
</comment>
<accession>A0ABS3AUC8</accession>
<evidence type="ECO:0000313" key="3">
    <source>
        <dbReference type="EMBL" id="MBN4068344.1"/>
    </source>
</evidence>
<dbReference type="CDD" id="cd00038">
    <property type="entry name" value="CAP_ED"/>
    <property type="match status" value="1"/>
</dbReference>